<organism evidence="5 6">
    <name type="scientific">Actinomadura vinacea</name>
    <dbReference type="NCBI Taxonomy" id="115336"/>
    <lineage>
        <taxon>Bacteria</taxon>
        <taxon>Bacillati</taxon>
        <taxon>Actinomycetota</taxon>
        <taxon>Actinomycetes</taxon>
        <taxon>Streptosporangiales</taxon>
        <taxon>Thermomonosporaceae</taxon>
        <taxon>Actinomadura</taxon>
    </lineage>
</organism>
<dbReference type="EMBL" id="BAAARW010000003">
    <property type="protein sequence ID" value="GAA2403803.1"/>
    <property type="molecule type" value="Genomic_DNA"/>
</dbReference>
<accession>A0ABP5VI64</accession>
<evidence type="ECO:0000313" key="5">
    <source>
        <dbReference type="EMBL" id="GAA2403803.1"/>
    </source>
</evidence>
<keyword evidence="1" id="KW-0285">Flavoprotein</keyword>
<comment type="caution">
    <text evidence="5">The sequence shown here is derived from an EMBL/GenBank/DDBJ whole genome shotgun (WGS) entry which is preliminary data.</text>
</comment>
<reference evidence="6" key="1">
    <citation type="journal article" date="2019" name="Int. J. Syst. Evol. Microbiol.">
        <title>The Global Catalogue of Microorganisms (GCM) 10K type strain sequencing project: providing services to taxonomists for standard genome sequencing and annotation.</title>
        <authorList>
            <consortium name="The Broad Institute Genomics Platform"/>
            <consortium name="The Broad Institute Genome Sequencing Center for Infectious Disease"/>
            <person name="Wu L."/>
            <person name="Ma J."/>
        </authorList>
    </citation>
    <scope>NUCLEOTIDE SEQUENCE [LARGE SCALE GENOMIC DNA]</scope>
    <source>
        <strain evidence="6">JCM 3325</strain>
    </source>
</reference>
<dbReference type="PANTHER" id="PTHR43884">
    <property type="entry name" value="ACYL-COA DEHYDROGENASE"/>
    <property type="match status" value="1"/>
</dbReference>
<dbReference type="SUPFAM" id="SSF47203">
    <property type="entry name" value="Acyl-CoA dehydrogenase C-terminal domain-like"/>
    <property type="match status" value="1"/>
</dbReference>
<dbReference type="Pfam" id="PF00441">
    <property type="entry name" value="Acyl-CoA_dh_1"/>
    <property type="match status" value="1"/>
</dbReference>
<keyword evidence="2" id="KW-0274">FAD</keyword>
<dbReference type="InterPro" id="IPR009075">
    <property type="entry name" value="AcylCo_DH/oxidase_C"/>
</dbReference>
<evidence type="ECO:0000256" key="1">
    <source>
        <dbReference type="ARBA" id="ARBA00022630"/>
    </source>
</evidence>
<evidence type="ECO:0000256" key="3">
    <source>
        <dbReference type="ARBA" id="ARBA00023002"/>
    </source>
</evidence>
<gene>
    <name evidence="5" type="ORF">GCM10010191_09280</name>
</gene>
<dbReference type="RefSeq" id="WP_344587176.1">
    <property type="nucleotide sequence ID" value="NZ_BAAARW010000003.1"/>
</dbReference>
<dbReference type="PANTHER" id="PTHR43884:SF20">
    <property type="entry name" value="ACYL-COA DEHYDROGENASE FADE28"/>
    <property type="match status" value="1"/>
</dbReference>
<dbReference type="Gene3D" id="1.20.140.10">
    <property type="entry name" value="Butyryl-CoA Dehydrogenase, subunit A, domain 3"/>
    <property type="match status" value="1"/>
</dbReference>
<dbReference type="Proteomes" id="UP001501231">
    <property type="component" value="Unassembled WGS sequence"/>
</dbReference>
<proteinExistence type="predicted"/>
<name>A0ABP5VI64_9ACTN</name>
<evidence type="ECO:0000256" key="2">
    <source>
        <dbReference type="ARBA" id="ARBA00022827"/>
    </source>
</evidence>
<keyword evidence="6" id="KW-1185">Reference proteome</keyword>
<protein>
    <submittedName>
        <fullName evidence="5">Acyl-CoA dehydrogenase family protein</fullName>
    </submittedName>
</protein>
<sequence>MDADEIALLAETAEHVFAGDDPERMVAELAEAGIGDPVADPAVAAALLGTQGRVVGRSTLLDLALAGDDHAGGVRVVLPLPGTWRPPGSRDGGAIDVDGIVLIPEKATRYLVHTGSHVVPVAPEALHGGPVEGFDPGLGAHRVIGTLPSGAAAERAWHRVVGTGRRAIAHELAGAGQRALDLAIEYVGTRHQFGRPIAAAQAVRHRLVDAHVGLEAARAALDAIPADPGGELGALTVKALAGRAALAAVAAAQQLCGAMGFTAEHPLHAVVRRAYLLDSLFGCAEDLEPEIGALLAARGARSAPLVAL</sequence>
<keyword evidence="3" id="KW-0560">Oxidoreductase</keyword>
<evidence type="ECO:0000259" key="4">
    <source>
        <dbReference type="Pfam" id="PF00441"/>
    </source>
</evidence>
<evidence type="ECO:0000313" key="6">
    <source>
        <dbReference type="Proteomes" id="UP001501231"/>
    </source>
</evidence>
<feature type="domain" description="Acyl-CoA dehydrogenase/oxidase C-terminal" evidence="4">
    <location>
        <begin position="163"/>
        <end position="285"/>
    </location>
</feature>
<dbReference type="InterPro" id="IPR036250">
    <property type="entry name" value="AcylCo_DH-like_C"/>
</dbReference>